<keyword evidence="2 7" id="KW-0813">Transport</keyword>
<dbReference type="GO" id="GO:0055085">
    <property type="term" value="P:transmembrane transport"/>
    <property type="evidence" value="ECO:0007669"/>
    <property type="project" value="InterPro"/>
</dbReference>
<dbReference type="Pfam" id="PF19300">
    <property type="entry name" value="BPD_transp_1_N"/>
    <property type="match status" value="1"/>
</dbReference>
<dbReference type="Proteomes" id="UP000198604">
    <property type="component" value="Unassembled WGS sequence"/>
</dbReference>
<dbReference type="RefSeq" id="WP_093651339.1">
    <property type="nucleotide sequence ID" value="NZ_CTEN01000004.1"/>
</dbReference>
<dbReference type="PANTHER" id="PTHR43163">
    <property type="entry name" value="DIPEPTIDE TRANSPORT SYSTEM PERMEASE PROTEIN DPPB-RELATED"/>
    <property type="match status" value="1"/>
</dbReference>
<feature type="domain" description="ABC transmembrane type-1" evidence="8">
    <location>
        <begin position="95"/>
        <end position="302"/>
    </location>
</feature>
<evidence type="ECO:0000313" key="10">
    <source>
        <dbReference type="Proteomes" id="UP000198604"/>
    </source>
</evidence>
<evidence type="ECO:0000256" key="4">
    <source>
        <dbReference type="ARBA" id="ARBA00022692"/>
    </source>
</evidence>
<dbReference type="EMBL" id="CTEN01000004">
    <property type="protein sequence ID" value="CQR25826.1"/>
    <property type="molecule type" value="Genomic_DNA"/>
</dbReference>
<evidence type="ECO:0000256" key="6">
    <source>
        <dbReference type="ARBA" id="ARBA00023136"/>
    </source>
</evidence>
<name>A0A0E4CTJ5_9STRE</name>
<dbReference type="SUPFAM" id="SSF161098">
    <property type="entry name" value="MetI-like"/>
    <property type="match status" value="1"/>
</dbReference>
<dbReference type="CDD" id="cd06261">
    <property type="entry name" value="TM_PBP2"/>
    <property type="match status" value="1"/>
</dbReference>
<evidence type="ECO:0000259" key="8">
    <source>
        <dbReference type="PROSITE" id="PS50928"/>
    </source>
</evidence>
<accession>A0A0E4CTJ5</accession>
<feature type="transmembrane region" description="Helical" evidence="7">
    <location>
        <begin position="134"/>
        <end position="156"/>
    </location>
</feature>
<feature type="transmembrane region" description="Helical" evidence="7">
    <location>
        <begin position="283"/>
        <end position="306"/>
    </location>
</feature>
<dbReference type="PROSITE" id="PS50928">
    <property type="entry name" value="ABC_TM1"/>
    <property type="match status" value="1"/>
</dbReference>
<keyword evidence="3" id="KW-1003">Cell membrane</keyword>
<evidence type="ECO:0000256" key="3">
    <source>
        <dbReference type="ARBA" id="ARBA00022475"/>
    </source>
</evidence>
<keyword evidence="6 7" id="KW-0472">Membrane</keyword>
<dbReference type="OrthoDB" id="9773683at2"/>
<evidence type="ECO:0000256" key="1">
    <source>
        <dbReference type="ARBA" id="ARBA00004651"/>
    </source>
</evidence>
<comment type="subcellular location">
    <subcellularLocation>
        <location evidence="1 7">Cell membrane</location>
        <topology evidence="1 7">Multi-pass membrane protein</topology>
    </subcellularLocation>
</comment>
<dbReference type="InterPro" id="IPR035906">
    <property type="entry name" value="MetI-like_sf"/>
</dbReference>
<dbReference type="AlphaFoldDB" id="A0A0E4CTJ5"/>
<keyword evidence="5 7" id="KW-1133">Transmembrane helix</keyword>
<evidence type="ECO:0000256" key="2">
    <source>
        <dbReference type="ARBA" id="ARBA00022448"/>
    </source>
</evidence>
<organism evidence="9 10">
    <name type="scientific">Streptococcus varani</name>
    <dbReference type="NCBI Taxonomy" id="1608583"/>
    <lineage>
        <taxon>Bacteria</taxon>
        <taxon>Bacillati</taxon>
        <taxon>Bacillota</taxon>
        <taxon>Bacilli</taxon>
        <taxon>Lactobacillales</taxon>
        <taxon>Streptococcaceae</taxon>
        <taxon>Streptococcus</taxon>
    </lineage>
</organism>
<keyword evidence="10" id="KW-1185">Reference proteome</keyword>
<proteinExistence type="inferred from homology"/>
<keyword evidence="4 7" id="KW-0812">Transmembrane</keyword>
<feature type="transmembrane region" description="Helical" evidence="7">
    <location>
        <begin position="176"/>
        <end position="195"/>
    </location>
</feature>
<sequence>MLTYILKRMAQAIPLLLVISFLVFSLIYVAPFDVIDSLTTPNMTAEQVEILRQQNGLDQPFLIQYFIWLKNILSGNLGNSLSSHHGIAGDLAEKIPNTLSLVLPAYVTALLLAVALGLLSAANRGKWLDRAIDGFASLGIAVPSFWFAMILIYFFGYRLELFPFIGMHTLGKEGDFGDYLSHLVLPYLTLVMVFMPDLLRYIRASAIVEVDKDYVTVQEAFQASKKEIFGKHIVRNVLIPIVTQIGLALPMLVTGALITETIFSWPGVGPYLTTATRSLDYPVIMAVMLFSATLVILGNLLSDILYSIVDPRITRGGDS</sequence>
<dbReference type="GO" id="GO:0005886">
    <property type="term" value="C:plasma membrane"/>
    <property type="evidence" value="ECO:0007669"/>
    <property type="project" value="UniProtKB-SubCell"/>
</dbReference>
<dbReference type="InterPro" id="IPR000515">
    <property type="entry name" value="MetI-like"/>
</dbReference>
<evidence type="ECO:0000256" key="5">
    <source>
        <dbReference type="ARBA" id="ARBA00022989"/>
    </source>
</evidence>
<dbReference type="STRING" id="1608583.BN1356_02172"/>
<comment type="similarity">
    <text evidence="7">Belongs to the binding-protein-dependent transport system permease family.</text>
</comment>
<feature type="transmembrane region" description="Helical" evidence="7">
    <location>
        <begin position="101"/>
        <end position="122"/>
    </location>
</feature>
<dbReference type="Pfam" id="PF00528">
    <property type="entry name" value="BPD_transp_1"/>
    <property type="match status" value="1"/>
</dbReference>
<feature type="transmembrane region" description="Helical" evidence="7">
    <location>
        <begin position="237"/>
        <end position="263"/>
    </location>
</feature>
<dbReference type="PANTHER" id="PTHR43163:SF6">
    <property type="entry name" value="DIPEPTIDE TRANSPORT SYSTEM PERMEASE PROTEIN DPPB-RELATED"/>
    <property type="match status" value="1"/>
</dbReference>
<evidence type="ECO:0000256" key="7">
    <source>
        <dbReference type="RuleBase" id="RU363032"/>
    </source>
</evidence>
<dbReference type="InterPro" id="IPR045621">
    <property type="entry name" value="BPD_transp_1_N"/>
</dbReference>
<feature type="transmembrane region" description="Helical" evidence="7">
    <location>
        <begin position="12"/>
        <end position="30"/>
    </location>
</feature>
<evidence type="ECO:0000313" key="9">
    <source>
        <dbReference type="EMBL" id="CQR25826.1"/>
    </source>
</evidence>
<dbReference type="Gene3D" id="1.10.3720.10">
    <property type="entry name" value="MetI-like"/>
    <property type="match status" value="1"/>
</dbReference>
<protein>
    <submittedName>
        <fullName evidence="9">Peptide ABC transporter permease</fullName>
    </submittedName>
</protein>
<gene>
    <name evidence="9" type="primary">appB</name>
    <name evidence="9" type="ORF">BN1356_02172</name>
</gene>
<reference evidence="10" key="1">
    <citation type="submission" date="2015-03" db="EMBL/GenBank/DDBJ databases">
        <authorList>
            <person name="Urmite Genomes"/>
        </authorList>
    </citation>
    <scope>NUCLEOTIDE SEQUENCE [LARGE SCALE GENOMIC DNA]</scope>
    <source>
        <strain evidence="10">FF10</strain>
    </source>
</reference>